<proteinExistence type="predicted"/>
<name>A0ABW2II60_9PROT</name>
<evidence type="ECO:0000313" key="2">
    <source>
        <dbReference type="EMBL" id="MFC7290623.1"/>
    </source>
</evidence>
<keyword evidence="1" id="KW-0732">Signal</keyword>
<reference evidence="3" key="1">
    <citation type="journal article" date="2019" name="Int. J. Syst. Evol. Microbiol.">
        <title>The Global Catalogue of Microorganisms (GCM) 10K type strain sequencing project: providing services to taxonomists for standard genome sequencing and annotation.</title>
        <authorList>
            <consortium name="The Broad Institute Genomics Platform"/>
            <consortium name="The Broad Institute Genome Sequencing Center for Infectious Disease"/>
            <person name="Wu L."/>
            <person name="Ma J."/>
        </authorList>
    </citation>
    <scope>NUCLEOTIDE SEQUENCE [LARGE SCALE GENOMIC DNA]</scope>
    <source>
        <strain evidence="3">CCUG 51308</strain>
    </source>
</reference>
<dbReference type="EMBL" id="JBHTBR010000002">
    <property type="protein sequence ID" value="MFC7290623.1"/>
    <property type="molecule type" value="Genomic_DNA"/>
</dbReference>
<evidence type="ECO:0008006" key="4">
    <source>
        <dbReference type="Google" id="ProtNLM"/>
    </source>
</evidence>
<evidence type="ECO:0000256" key="1">
    <source>
        <dbReference type="SAM" id="SignalP"/>
    </source>
</evidence>
<feature type="signal peptide" evidence="1">
    <location>
        <begin position="1"/>
        <end position="24"/>
    </location>
</feature>
<sequence>MNVKLLNKVSAVSLLIFATGCATTDTPSTSDTSFTNTIEQSGTCNYGNDFKTLEAIKDSLAAAPDRDVAALELKPEIESFIGKTDSIAGSSRPEDALGCRFLEMEARVLLVDVITDEGEGNTYTAAKDSIDDVKTLCTTTNDARMCSVARLHDSTIFSRRAAGVLDMIARQDNSVQIDWDTTRSLTQSMKSHVATQWPVYLAKDASEGDITSSAIERSLFASACEIDKAVTQINRRVGLSINRDANGKLVPYGKDSGELLAQMAVAMNLSPNDSCYNTPEERVCRGSLASKMHLACLRAGGNTNS</sequence>
<protein>
    <recommendedName>
        <fullName evidence="4">Lipoprotein</fullName>
    </recommendedName>
</protein>
<dbReference type="RefSeq" id="WP_382165661.1">
    <property type="nucleotide sequence ID" value="NZ_JBHTBR010000002.1"/>
</dbReference>
<organism evidence="2 3">
    <name type="scientific">Hirschia litorea</name>
    <dbReference type="NCBI Taxonomy" id="1199156"/>
    <lineage>
        <taxon>Bacteria</taxon>
        <taxon>Pseudomonadati</taxon>
        <taxon>Pseudomonadota</taxon>
        <taxon>Alphaproteobacteria</taxon>
        <taxon>Hyphomonadales</taxon>
        <taxon>Hyphomonadaceae</taxon>
        <taxon>Hirschia</taxon>
    </lineage>
</organism>
<gene>
    <name evidence="2" type="ORF">ACFQS8_03255</name>
</gene>
<keyword evidence="3" id="KW-1185">Reference proteome</keyword>
<dbReference type="Proteomes" id="UP001596492">
    <property type="component" value="Unassembled WGS sequence"/>
</dbReference>
<evidence type="ECO:0000313" key="3">
    <source>
        <dbReference type="Proteomes" id="UP001596492"/>
    </source>
</evidence>
<accession>A0ABW2II60</accession>
<feature type="chain" id="PRO_5045968140" description="Lipoprotein" evidence="1">
    <location>
        <begin position="25"/>
        <end position="305"/>
    </location>
</feature>
<dbReference type="PROSITE" id="PS51257">
    <property type="entry name" value="PROKAR_LIPOPROTEIN"/>
    <property type="match status" value="1"/>
</dbReference>
<comment type="caution">
    <text evidence="2">The sequence shown here is derived from an EMBL/GenBank/DDBJ whole genome shotgun (WGS) entry which is preliminary data.</text>
</comment>